<accession>A0AAQ4DTY5</accession>
<dbReference type="AlphaFoldDB" id="A0AAQ4DTY5"/>
<organism evidence="2 3">
    <name type="scientific">Amblyomma americanum</name>
    <name type="common">Lone star tick</name>
    <dbReference type="NCBI Taxonomy" id="6943"/>
    <lineage>
        <taxon>Eukaryota</taxon>
        <taxon>Metazoa</taxon>
        <taxon>Ecdysozoa</taxon>
        <taxon>Arthropoda</taxon>
        <taxon>Chelicerata</taxon>
        <taxon>Arachnida</taxon>
        <taxon>Acari</taxon>
        <taxon>Parasitiformes</taxon>
        <taxon>Ixodida</taxon>
        <taxon>Ixodoidea</taxon>
        <taxon>Ixodidae</taxon>
        <taxon>Amblyomminae</taxon>
        <taxon>Amblyomma</taxon>
    </lineage>
</organism>
<dbReference type="Proteomes" id="UP001321473">
    <property type="component" value="Unassembled WGS sequence"/>
</dbReference>
<evidence type="ECO:0000313" key="2">
    <source>
        <dbReference type="EMBL" id="KAK8765925.1"/>
    </source>
</evidence>
<proteinExistence type="predicted"/>
<reference evidence="2 3" key="1">
    <citation type="journal article" date="2023" name="Arcadia Sci">
        <title>De novo assembly of a long-read Amblyomma americanum tick genome.</title>
        <authorList>
            <person name="Chou S."/>
            <person name="Poskanzer K.E."/>
            <person name="Rollins M."/>
            <person name="Thuy-Boun P.S."/>
        </authorList>
    </citation>
    <scope>NUCLEOTIDE SEQUENCE [LARGE SCALE GENOMIC DNA]</scope>
    <source>
        <strain evidence="2">F_SG_1</strain>
        <tissue evidence="2">Salivary glands</tissue>
    </source>
</reference>
<protein>
    <submittedName>
        <fullName evidence="2">Uncharacterized protein</fullName>
    </submittedName>
</protein>
<evidence type="ECO:0000256" key="1">
    <source>
        <dbReference type="SAM" id="Coils"/>
    </source>
</evidence>
<gene>
    <name evidence="2" type="ORF">V5799_007293</name>
</gene>
<sequence>MFRLKTVLTTVTADGFPGSLLHDSPSPVSPRAQEGIRQPLALLATSSVQVPAALRVHPGQSLLNPKTAAPALGLCQQFELAVPAALRVPPGQSLLKPKIAAPALNLSQKFELAAADCDALKDEVTALKRKLSLSQRKVSSLEKENKNLRQGISDVLNGDQVTCLQKNYYARFILEL</sequence>
<comment type="caution">
    <text evidence="2">The sequence shown here is derived from an EMBL/GenBank/DDBJ whole genome shotgun (WGS) entry which is preliminary data.</text>
</comment>
<dbReference type="EMBL" id="JARKHS020026863">
    <property type="protein sequence ID" value="KAK8765925.1"/>
    <property type="molecule type" value="Genomic_DNA"/>
</dbReference>
<keyword evidence="1" id="KW-0175">Coiled coil</keyword>
<feature type="coiled-coil region" evidence="1">
    <location>
        <begin position="110"/>
        <end position="151"/>
    </location>
</feature>
<keyword evidence="3" id="KW-1185">Reference proteome</keyword>
<name>A0AAQ4DTY5_AMBAM</name>
<evidence type="ECO:0000313" key="3">
    <source>
        <dbReference type="Proteomes" id="UP001321473"/>
    </source>
</evidence>